<feature type="domain" description="Regulator of nucleoside diphosphate kinase N-terminal" evidence="2">
    <location>
        <begin position="8"/>
        <end position="48"/>
    </location>
</feature>
<dbReference type="OrthoDB" id="192847at2"/>
<dbReference type="Gene3D" id="1.10.286.20">
    <property type="match status" value="1"/>
</dbReference>
<dbReference type="InterPro" id="IPR023459">
    <property type="entry name" value="Tscrpt_elong_fac_GreA/B_fam"/>
</dbReference>
<reference evidence="3 4" key="1">
    <citation type="submission" date="2019-07" db="EMBL/GenBank/DDBJ databases">
        <title>Genome sequencing for Ferrovibrio sp. K5.</title>
        <authorList>
            <person name="Park S.-J."/>
        </authorList>
    </citation>
    <scope>NUCLEOTIDE SEQUENCE [LARGE SCALE GENOMIC DNA]</scope>
    <source>
        <strain evidence="3 4">K5</strain>
    </source>
</reference>
<dbReference type="Pfam" id="PF14760">
    <property type="entry name" value="Rnk_N"/>
    <property type="match status" value="1"/>
</dbReference>
<dbReference type="Pfam" id="PF01272">
    <property type="entry name" value="GreA_GreB"/>
    <property type="match status" value="1"/>
</dbReference>
<dbReference type="SUPFAM" id="SSF54534">
    <property type="entry name" value="FKBP-like"/>
    <property type="match status" value="1"/>
</dbReference>
<dbReference type="GO" id="GO:0006354">
    <property type="term" value="P:DNA-templated transcription elongation"/>
    <property type="evidence" value="ECO:0007669"/>
    <property type="project" value="TreeGrafter"/>
</dbReference>
<evidence type="ECO:0000259" key="1">
    <source>
        <dbReference type="Pfam" id="PF01272"/>
    </source>
</evidence>
<dbReference type="InterPro" id="IPR001437">
    <property type="entry name" value="Tscrpt_elong_fac_GreA/B_C"/>
</dbReference>
<keyword evidence="3" id="KW-0808">Transferase</keyword>
<keyword evidence="3" id="KW-0418">Kinase</keyword>
<dbReference type="GO" id="GO:0003677">
    <property type="term" value="F:DNA binding"/>
    <property type="evidence" value="ECO:0007669"/>
    <property type="project" value="InterPro"/>
</dbReference>
<dbReference type="KEGG" id="fer:FNB15_06955"/>
<keyword evidence="4" id="KW-1185">Reference proteome</keyword>
<dbReference type="PANTHER" id="PTHR30437:SF5">
    <property type="entry name" value="REGULATOR OF NUCLEOSIDE DIPHOSPHATE KINASE"/>
    <property type="match status" value="1"/>
</dbReference>
<dbReference type="Proteomes" id="UP000317496">
    <property type="component" value="Chromosome"/>
</dbReference>
<organism evidence="3 4">
    <name type="scientific">Ferrovibrio terrae</name>
    <dbReference type="NCBI Taxonomy" id="2594003"/>
    <lineage>
        <taxon>Bacteria</taxon>
        <taxon>Pseudomonadati</taxon>
        <taxon>Pseudomonadota</taxon>
        <taxon>Alphaproteobacteria</taxon>
        <taxon>Rhodospirillales</taxon>
        <taxon>Rhodospirillaceae</taxon>
        <taxon>Ferrovibrio</taxon>
    </lineage>
</organism>
<evidence type="ECO:0000313" key="4">
    <source>
        <dbReference type="Proteomes" id="UP000317496"/>
    </source>
</evidence>
<evidence type="ECO:0000259" key="2">
    <source>
        <dbReference type="Pfam" id="PF14760"/>
    </source>
</evidence>
<dbReference type="EMBL" id="CP041636">
    <property type="protein sequence ID" value="QDO97026.1"/>
    <property type="molecule type" value="Genomic_DNA"/>
</dbReference>
<accession>A0A516GZT4</accession>
<dbReference type="InterPro" id="IPR029462">
    <property type="entry name" value="Rnk_N"/>
</dbReference>
<evidence type="ECO:0000313" key="3">
    <source>
        <dbReference type="EMBL" id="QDO97026.1"/>
    </source>
</evidence>
<dbReference type="GO" id="GO:0070063">
    <property type="term" value="F:RNA polymerase binding"/>
    <property type="evidence" value="ECO:0007669"/>
    <property type="project" value="InterPro"/>
</dbReference>
<protein>
    <submittedName>
        <fullName evidence="3">Nucleoside diphosphate kinase regulator</fullName>
    </submittedName>
</protein>
<dbReference type="InterPro" id="IPR036953">
    <property type="entry name" value="GreA/GreB_C_sf"/>
</dbReference>
<dbReference type="RefSeq" id="WP_144068007.1">
    <property type="nucleotide sequence ID" value="NZ_CP041636.1"/>
</dbReference>
<dbReference type="AlphaFoldDB" id="A0A516GZT4"/>
<name>A0A516GZT4_9PROT</name>
<feature type="domain" description="Transcription elongation factor GreA/GreB C-terminal" evidence="1">
    <location>
        <begin position="54"/>
        <end position="130"/>
    </location>
</feature>
<dbReference type="NCBIfam" id="NF004396">
    <property type="entry name" value="PRK05753.1"/>
    <property type="match status" value="1"/>
</dbReference>
<dbReference type="Gene3D" id="3.10.50.30">
    <property type="entry name" value="Transcription elongation factor, GreA/GreB, C-terminal domain"/>
    <property type="match status" value="1"/>
</dbReference>
<dbReference type="PANTHER" id="PTHR30437">
    <property type="entry name" value="TRANSCRIPTION ELONGATION FACTOR GREA"/>
    <property type="match status" value="1"/>
</dbReference>
<dbReference type="GO" id="GO:0016301">
    <property type="term" value="F:kinase activity"/>
    <property type="evidence" value="ECO:0007669"/>
    <property type="project" value="UniProtKB-KW"/>
</dbReference>
<sequence length="140" mass="15025">MSFLDPRPAIILTSSDADRLSALAEAARSSQPAVADMLEAEVARADIVAPGDVPPDTVTMNSHVTFGYDHARRSHWLTLVYPGEADLDLAKISVTTPVGAALIGLREGQSIGWSTASGAVRRITLHKVAYQPERAGRYDR</sequence>
<proteinExistence type="predicted"/>
<gene>
    <name evidence="3" type="ORF">FNB15_06955</name>
</gene>
<dbReference type="GO" id="GO:0032784">
    <property type="term" value="P:regulation of DNA-templated transcription elongation"/>
    <property type="evidence" value="ECO:0007669"/>
    <property type="project" value="InterPro"/>
</dbReference>